<dbReference type="GO" id="GO:0017111">
    <property type="term" value="F:ribonucleoside triphosphate phosphatase activity"/>
    <property type="evidence" value="ECO:0007669"/>
    <property type="project" value="TreeGrafter"/>
</dbReference>
<dbReference type="GO" id="GO:0005524">
    <property type="term" value="F:ATP binding"/>
    <property type="evidence" value="ECO:0007669"/>
    <property type="project" value="UniProtKB-KW"/>
</dbReference>
<keyword evidence="3 8" id="KW-0378">Hydrolase</keyword>
<comment type="caution">
    <text evidence="9">The sequence shown here is derived from an EMBL/GenBank/DDBJ whole genome shotgun (WGS) entry which is preliminary data.</text>
</comment>
<gene>
    <name evidence="9" type="ORF">EDD36DRAFT_485580</name>
</gene>
<protein>
    <recommendedName>
        <fullName evidence="5">guanosine-diphosphatase</fullName>
        <ecNumber evidence="5">3.6.1.42</ecNumber>
    </recommendedName>
</protein>
<keyword evidence="10" id="KW-1185">Reference proteome</keyword>
<feature type="binding site" evidence="7">
    <location>
        <begin position="234"/>
        <end position="238"/>
    </location>
    <ligand>
        <name>ATP</name>
        <dbReference type="ChEBI" id="CHEBI:30616"/>
    </ligand>
</feature>
<comment type="similarity">
    <text evidence="2 8">Belongs to the GDA1/CD39 NTPase family.</text>
</comment>
<dbReference type="InterPro" id="IPR000407">
    <property type="entry name" value="GDA1_CD39_NTPase"/>
</dbReference>
<evidence type="ECO:0000256" key="7">
    <source>
        <dbReference type="PIRSR" id="PIRSR600407-2"/>
    </source>
</evidence>
<name>A0AAN6DZZ8_9EURO</name>
<dbReference type="CDD" id="cd24040">
    <property type="entry name" value="ASKHA_NBD_GDA1"/>
    <property type="match status" value="1"/>
</dbReference>
<dbReference type="EMBL" id="MU404352">
    <property type="protein sequence ID" value="KAI1615253.1"/>
    <property type="molecule type" value="Genomic_DNA"/>
</dbReference>
<keyword evidence="7" id="KW-0067">ATP-binding</keyword>
<dbReference type="GO" id="GO:0045134">
    <property type="term" value="F:UDP phosphatase activity"/>
    <property type="evidence" value="ECO:0007669"/>
    <property type="project" value="TreeGrafter"/>
</dbReference>
<keyword evidence="7" id="KW-0547">Nucleotide-binding</keyword>
<evidence type="ECO:0000313" key="10">
    <source>
        <dbReference type="Proteomes" id="UP001203852"/>
    </source>
</evidence>
<accession>A0AAN6DZZ8</accession>
<dbReference type="PANTHER" id="PTHR11782:SF83">
    <property type="entry name" value="GUANOSINE-DIPHOSPHATASE"/>
    <property type="match status" value="1"/>
</dbReference>
<evidence type="ECO:0000256" key="2">
    <source>
        <dbReference type="ARBA" id="ARBA00009283"/>
    </source>
</evidence>
<dbReference type="Pfam" id="PF01150">
    <property type="entry name" value="GDA1_CD39"/>
    <property type="match status" value="1"/>
</dbReference>
<dbReference type="EC" id="3.6.1.42" evidence="5"/>
<dbReference type="PROSITE" id="PS01238">
    <property type="entry name" value="GDA1_CD39_NTPASE"/>
    <property type="match status" value="1"/>
</dbReference>
<evidence type="ECO:0000256" key="1">
    <source>
        <dbReference type="ARBA" id="ARBA00004323"/>
    </source>
</evidence>
<feature type="active site" description="Proton acceptor" evidence="6">
    <location>
        <position position="203"/>
    </location>
</feature>
<comment type="subcellular location">
    <subcellularLocation>
        <location evidence="1">Golgi apparatus membrane</location>
        <topology evidence="1">Single-pass type II membrane protein</topology>
    </subcellularLocation>
</comment>
<dbReference type="PANTHER" id="PTHR11782">
    <property type="entry name" value="ADENOSINE/GUANOSINE DIPHOSPHATASE"/>
    <property type="match status" value="1"/>
</dbReference>
<dbReference type="Gene3D" id="3.30.420.150">
    <property type="entry name" value="Exopolyphosphatase. Domain 2"/>
    <property type="match status" value="1"/>
</dbReference>
<dbReference type="Proteomes" id="UP001203852">
    <property type="component" value="Unassembled WGS sequence"/>
</dbReference>
<reference evidence="9" key="1">
    <citation type="journal article" date="2022" name="bioRxiv">
        <title>Deciphering the potential niche of two novel black yeast fungi from a biological soil crust based on their genomes, phenotypes, and melanin regulation.</title>
        <authorList>
            <consortium name="DOE Joint Genome Institute"/>
            <person name="Carr E.C."/>
            <person name="Barton Q."/>
            <person name="Grambo S."/>
            <person name="Sullivan M."/>
            <person name="Renfro C.M."/>
            <person name="Kuo A."/>
            <person name="Pangilinan J."/>
            <person name="Lipzen A."/>
            <person name="Keymanesh K."/>
            <person name="Savage E."/>
            <person name="Barry K."/>
            <person name="Grigoriev I.V."/>
            <person name="Riekhof W.R."/>
            <person name="Harris S.S."/>
        </authorList>
    </citation>
    <scope>NUCLEOTIDE SEQUENCE</scope>
    <source>
        <strain evidence="9">JF 03-4F</strain>
    </source>
</reference>
<evidence type="ECO:0000256" key="6">
    <source>
        <dbReference type="PIRSR" id="PIRSR600407-1"/>
    </source>
</evidence>
<evidence type="ECO:0000256" key="8">
    <source>
        <dbReference type="RuleBase" id="RU003833"/>
    </source>
</evidence>
<organism evidence="9 10">
    <name type="scientific">Exophiala viscosa</name>
    <dbReference type="NCBI Taxonomy" id="2486360"/>
    <lineage>
        <taxon>Eukaryota</taxon>
        <taxon>Fungi</taxon>
        <taxon>Dikarya</taxon>
        <taxon>Ascomycota</taxon>
        <taxon>Pezizomycotina</taxon>
        <taxon>Eurotiomycetes</taxon>
        <taxon>Chaetothyriomycetidae</taxon>
        <taxon>Chaetothyriales</taxon>
        <taxon>Herpotrichiellaceae</taxon>
        <taxon>Exophiala</taxon>
    </lineage>
</organism>
<evidence type="ECO:0000256" key="5">
    <source>
        <dbReference type="ARBA" id="ARBA00038903"/>
    </source>
</evidence>
<dbReference type="GO" id="GO:0006487">
    <property type="term" value="P:protein N-linked glycosylation"/>
    <property type="evidence" value="ECO:0007669"/>
    <property type="project" value="TreeGrafter"/>
</dbReference>
<evidence type="ECO:0000256" key="4">
    <source>
        <dbReference type="ARBA" id="ARBA00037742"/>
    </source>
</evidence>
<dbReference type="Gene3D" id="3.30.420.40">
    <property type="match status" value="1"/>
</dbReference>
<comment type="function">
    <text evidence="4">After transfer of sugars to endogenous macromolecular acceptors, the enzyme converts nucleoside diphosphates to nucleoside monophosphates which in turn exit the Golgi lumen in a coupled antiporter reaction, allowing entry of additional nucleotide sugar from the cytosol.</text>
</comment>
<dbReference type="AlphaFoldDB" id="A0AAN6DZZ8"/>
<evidence type="ECO:0000313" key="9">
    <source>
        <dbReference type="EMBL" id="KAI1615253.1"/>
    </source>
</evidence>
<dbReference type="GO" id="GO:0009134">
    <property type="term" value="P:nucleoside diphosphate catabolic process"/>
    <property type="evidence" value="ECO:0007669"/>
    <property type="project" value="TreeGrafter"/>
</dbReference>
<sequence length="511" mass="56306">MPKYIQSSWKTQSSRVRCFKSCTMLVAIILLYQFVAGMSKSSISARFDSDHTTAKPPTTQCTRPFDTTKPLIQYTIMIDAGSTGSRVHVYKFNNCGPTPELEQEYFKMTEKRPGGSGLSSYTDPNQAARGLDPLLLFAQSSVPEQFQSCTPIVVKATAGLRLLGDGLSIKILEAVRTRLETQFPFPVVSRDNGGVEIMRGEDEGVFAWITTNYLLGHAGGLDDTATAAVFDLGGGSTQVVFEQSSVEGGEGIPAEVTDVESAYQLTFRGQEYQLYQHSHLGYGLMSARKAIHQMVLDHAWKEGAISNMSRLSQPIPNTCMPPGKRTKVTVQMPSGHALEGEHDIIMEGPVDNDSTHCRALTEAILGKDKPCPRSPCSMNGVYQPSLENSFSGEIYIFSYFYDRTHELGMPDSFTLGELTELTSEVCAGEKAWRSAFGHIKGALQSLKEMPEWCLDLQFMSALLHQGYGMPFSRKLTTANKIRGNEIGWCLGASLPLLEKESGWECRIADYD</sequence>
<evidence type="ECO:0000256" key="3">
    <source>
        <dbReference type="ARBA" id="ARBA00022801"/>
    </source>
</evidence>
<dbReference type="GO" id="GO:0000139">
    <property type="term" value="C:Golgi membrane"/>
    <property type="evidence" value="ECO:0007669"/>
    <property type="project" value="UniProtKB-SubCell"/>
</dbReference>
<dbReference type="GO" id="GO:0004382">
    <property type="term" value="F:GDP phosphatase activity"/>
    <property type="evidence" value="ECO:0007669"/>
    <property type="project" value="UniProtKB-EC"/>
</dbReference>
<proteinExistence type="inferred from homology"/>